<proteinExistence type="predicted"/>
<evidence type="ECO:0000259" key="2">
    <source>
        <dbReference type="Pfam" id="PF01757"/>
    </source>
</evidence>
<keyword evidence="1" id="KW-0812">Transmembrane</keyword>
<dbReference type="Pfam" id="PF01757">
    <property type="entry name" value="Acyl_transf_3"/>
    <property type="match status" value="1"/>
</dbReference>
<dbReference type="InterPro" id="IPR002656">
    <property type="entry name" value="Acyl_transf_3_dom"/>
</dbReference>
<dbReference type="Proteomes" id="UP000886722">
    <property type="component" value="Unassembled WGS sequence"/>
</dbReference>
<reference evidence="3" key="1">
    <citation type="submission" date="2020-10" db="EMBL/GenBank/DDBJ databases">
        <authorList>
            <person name="Gilroy R."/>
        </authorList>
    </citation>
    <scope>NUCLEOTIDE SEQUENCE</scope>
    <source>
        <strain evidence="3">21143</strain>
    </source>
</reference>
<evidence type="ECO:0000313" key="4">
    <source>
        <dbReference type="Proteomes" id="UP000886722"/>
    </source>
</evidence>
<dbReference type="PANTHER" id="PTHR37312:SF1">
    <property type="entry name" value="MEMBRANE-BOUND ACYLTRANSFERASE YKRP-RELATED"/>
    <property type="match status" value="1"/>
</dbReference>
<dbReference type="InterPro" id="IPR052734">
    <property type="entry name" value="Nod_factor_acetyltransferase"/>
</dbReference>
<evidence type="ECO:0000256" key="1">
    <source>
        <dbReference type="SAM" id="Phobius"/>
    </source>
</evidence>
<protein>
    <submittedName>
        <fullName evidence="3">Acyltransferase family protein</fullName>
    </submittedName>
</protein>
<keyword evidence="1" id="KW-0472">Membrane</keyword>
<feature type="transmembrane region" description="Helical" evidence="1">
    <location>
        <begin position="80"/>
        <end position="98"/>
    </location>
</feature>
<dbReference type="GO" id="GO:0016747">
    <property type="term" value="F:acyltransferase activity, transferring groups other than amino-acyl groups"/>
    <property type="evidence" value="ECO:0007669"/>
    <property type="project" value="InterPro"/>
</dbReference>
<feature type="transmembrane region" description="Helical" evidence="1">
    <location>
        <begin position="172"/>
        <end position="192"/>
    </location>
</feature>
<feature type="transmembrane region" description="Helical" evidence="1">
    <location>
        <begin position="123"/>
        <end position="140"/>
    </location>
</feature>
<organism evidence="3 4">
    <name type="scientific">Candidatus Caccoplasma intestinavium</name>
    <dbReference type="NCBI Taxonomy" id="2840716"/>
    <lineage>
        <taxon>Bacteria</taxon>
        <taxon>Pseudomonadati</taxon>
        <taxon>Bacteroidota</taxon>
        <taxon>Bacteroidia</taxon>
        <taxon>Bacteroidales</taxon>
        <taxon>Bacteroidaceae</taxon>
        <taxon>Bacteroidaceae incertae sedis</taxon>
        <taxon>Candidatus Caccoplasma</taxon>
    </lineage>
</organism>
<dbReference type="AlphaFoldDB" id="A0A9D1GDR0"/>
<sequence>MDKEQLRIAWIDVMKGFLFTLVVLGHFLTTLPTPEFLIEIYDFFSPFRMPAYFFLSGLLFSTRRLKTYILYIKSKSRTLLLPYISLSIVFLLLDWNIYSDFDYLLFDLKRIFISGVSAYKSQPLWFVFTLYVVCLLYYPFHQFGNRHPWFFPFLAGIFILTSYIISRNNICLPFNLGTAISAMPFFICGVASKKIVFIITTYPFYKKSFFMSIFFIGYIIIYFTNNIGGRLFDNQIENYFVFYFLSLLGIIWFSCLCSEFVKLKCKVIGILENIARNALIILGTHGYILIIETFVFNNMVKEINNYIIFVSAFITLIISEILCIVYANKYFYFFLGKKQLSIKESLSIRKE</sequence>
<feature type="transmembrane region" description="Helical" evidence="1">
    <location>
        <begin position="7"/>
        <end position="28"/>
    </location>
</feature>
<reference evidence="3" key="2">
    <citation type="journal article" date="2021" name="PeerJ">
        <title>Extensive microbial diversity within the chicken gut microbiome revealed by metagenomics and culture.</title>
        <authorList>
            <person name="Gilroy R."/>
            <person name="Ravi A."/>
            <person name="Getino M."/>
            <person name="Pursley I."/>
            <person name="Horton D.L."/>
            <person name="Alikhan N.F."/>
            <person name="Baker D."/>
            <person name="Gharbi K."/>
            <person name="Hall N."/>
            <person name="Watson M."/>
            <person name="Adriaenssens E.M."/>
            <person name="Foster-Nyarko E."/>
            <person name="Jarju S."/>
            <person name="Secka A."/>
            <person name="Antonio M."/>
            <person name="Oren A."/>
            <person name="Chaudhuri R.R."/>
            <person name="La Ragione R."/>
            <person name="Hildebrand F."/>
            <person name="Pallen M.J."/>
        </authorList>
    </citation>
    <scope>NUCLEOTIDE SEQUENCE</scope>
    <source>
        <strain evidence="3">21143</strain>
    </source>
</reference>
<feature type="transmembrane region" description="Helical" evidence="1">
    <location>
        <begin position="239"/>
        <end position="257"/>
    </location>
</feature>
<keyword evidence="3" id="KW-0808">Transferase</keyword>
<keyword evidence="3" id="KW-0012">Acyltransferase</keyword>
<name>A0A9D1GDR0_9BACT</name>
<feature type="transmembrane region" description="Helical" evidence="1">
    <location>
        <begin position="278"/>
        <end position="300"/>
    </location>
</feature>
<keyword evidence="1" id="KW-1133">Transmembrane helix</keyword>
<feature type="transmembrane region" description="Helical" evidence="1">
    <location>
        <begin position="204"/>
        <end position="224"/>
    </location>
</feature>
<comment type="caution">
    <text evidence="3">The sequence shown here is derived from an EMBL/GenBank/DDBJ whole genome shotgun (WGS) entry which is preliminary data.</text>
</comment>
<dbReference type="PANTHER" id="PTHR37312">
    <property type="entry name" value="MEMBRANE-BOUND ACYLTRANSFERASE YKRP-RELATED"/>
    <property type="match status" value="1"/>
</dbReference>
<evidence type="ECO:0000313" key="3">
    <source>
        <dbReference type="EMBL" id="HIT38976.1"/>
    </source>
</evidence>
<feature type="transmembrane region" description="Helical" evidence="1">
    <location>
        <begin position="40"/>
        <end position="60"/>
    </location>
</feature>
<feature type="transmembrane region" description="Helical" evidence="1">
    <location>
        <begin position="306"/>
        <end position="327"/>
    </location>
</feature>
<dbReference type="EMBL" id="DVKT01000022">
    <property type="protein sequence ID" value="HIT38976.1"/>
    <property type="molecule type" value="Genomic_DNA"/>
</dbReference>
<feature type="transmembrane region" description="Helical" evidence="1">
    <location>
        <begin position="149"/>
        <end position="166"/>
    </location>
</feature>
<feature type="domain" description="Acyltransferase 3" evidence="2">
    <location>
        <begin position="8"/>
        <end position="319"/>
    </location>
</feature>
<gene>
    <name evidence="3" type="ORF">IAD06_02905</name>
</gene>
<accession>A0A9D1GDR0</accession>